<dbReference type="AlphaFoldDB" id="I5BVW2"/>
<dbReference type="Proteomes" id="UP000005551">
    <property type="component" value="Unassembled WGS sequence"/>
</dbReference>
<dbReference type="PANTHER" id="PTHR43847:SF1">
    <property type="entry name" value="BLL3993 PROTEIN"/>
    <property type="match status" value="1"/>
</dbReference>
<dbReference type="STRING" id="1189621.A3SI_17514"/>
<feature type="transmembrane region" description="Helical" evidence="5">
    <location>
        <begin position="77"/>
        <end position="94"/>
    </location>
</feature>
<sequence length="201" mass="22490">MSPYLQLLLLWAAFYASHSLLATPVLKNKLGAFLGREGQNYRLAYSLFSAFFLFYLLLFGASIPAIYLFPPQETSTYIGYMLATFGTILVVKSFKHLGAAAFLGIKEGPKVGTALSRKGLHAHLRHPMYAGALLILAGFFSYLPTAAVACHVIATILYLPIGIWLEERKLILEFGEAYRQYRREVPALLPNPVRIFQNSKR</sequence>
<reference evidence="7 8" key="1">
    <citation type="submission" date="2012-05" db="EMBL/GenBank/DDBJ databases">
        <title>Genome sequence of Nitritalea halalkaliphila LW7.</title>
        <authorList>
            <person name="Jangir P.K."/>
            <person name="Singh A."/>
            <person name="Shivaji S."/>
            <person name="Sharma R."/>
        </authorList>
    </citation>
    <scope>NUCLEOTIDE SEQUENCE [LARGE SCALE GENOMIC DNA]</scope>
    <source>
        <strain evidence="7 8">LW7</strain>
    </source>
</reference>
<evidence type="ECO:0000256" key="1">
    <source>
        <dbReference type="ARBA" id="ARBA00004141"/>
    </source>
</evidence>
<organism evidence="7 8">
    <name type="scientific">Nitritalea halalkaliphila LW7</name>
    <dbReference type="NCBI Taxonomy" id="1189621"/>
    <lineage>
        <taxon>Bacteria</taxon>
        <taxon>Pseudomonadati</taxon>
        <taxon>Bacteroidota</taxon>
        <taxon>Cytophagia</taxon>
        <taxon>Cytophagales</taxon>
        <taxon>Cyclobacteriaceae</taxon>
        <taxon>Nitritalea</taxon>
    </lineage>
</organism>
<keyword evidence="2 5" id="KW-0812">Transmembrane</keyword>
<dbReference type="GO" id="GO:0016020">
    <property type="term" value="C:membrane"/>
    <property type="evidence" value="ECO:0007669"/>
    <property type="project" value="UniProtKB-SubCell"/>
</dbReference>
<dbReference type="PATRIC" id="fig|1189621.3.peg.3638"/>
<gene>
    <name evidence="7" type="ORF">A3SI_17514</name>
</gene>
<dbReference type="OrthoDB" id="9809773at2"/>
<evidence type="ECO:0000313" key="8">
    <source>
        <dbReference type="Proteomes" id="UP000005551"/>
    </source>
</evidence>
<feature type="transmembrane region" description="Helical" evidence="5">
    <location>
        <begin position="128"/>
        <end position="159"/>
    </location>
</feature>
<keyword evidence="4 5" id="KW-0472">Membrane</keyword>
<dbReference type="GO" id="GO:0008168">
    <property type="term" value="F:methyltransferase activity"/>
    <property type="evidence" value="ECO:0007669"/>
    <property type="project" value="UniProtKB-KW"/>
</dbReference>
<keyword evidence="7" id="KW-0808">Transferase</keyword>
<dbReference type="Pfam" id="PF07298">
    <property type="entry name" value="NnrU"/>
    <property type="match status" value="1"/>
</dbReference>
<feature type="transmembrane region" description="Helical" evidence="5">
    <location>
        <begin position="46"/>
        <end position="70"/>
    </location>
</feature>
<keyword evidence="7" id="KW-0489">Methyltransferase</keyword>
<dbReference type="InterPro" id="IPR052527">
    <property type="entry name" value="Metal_cation-efflux_comp"/>
</dbReference>
<evidence type="ECO:0000313" key="7">
    <source>
        <dbReference type="EMBL" id="EIM73714.1"/>
    </source>
</evidence>
<dbReference type="InterPro" id="IPR009915">
    <property type="entry name" value="NnrU_dom"/>
</dbReference>
<dbReference type="RefSeq" id="WP_009056994.1">
    <property type="nucleotide sequence ID" value="NZ_AJYA01000057.1"/>
</dbReference>
<evidence type="ECO:0000256" key="4">
    <source>
        <dbReference type="ARBA" id="ARBA00023136"/>
    </source>
</evidence>
<feature type="domain" description="NnrU" evidence="6">
    <location>
        <begin position="7"/>
        <end position="133"/>
    </location>
</feature>
<evidence type="ECO:0000256" key="5">
    <source>
        <dbReference type="SAM" id="Phobius"/>
    </source>
</evidence>
<proteinExistence type="predicted"/>
<name>I5BVW2_9BACT</name>
<accession>I5BVW2</accession>
<protein>
    <submittedName>
        <fullName evidence="7">Isoprenylcysteine carboxyl methyltransferase</fullName>
    </submittedName>
</protein>
<keyword evidence="8" id="KW-1185">Reference proteome</keyword>
<evidence type="ECO:0000256" key="3">
    <source>
        <dbReference type="ARBA" id="ARBA00022989"/>
    </source>
</evidence>
<comment type="caution">
    <text evidence="7">The sequence shown here is derived from an EMBL/GenBank/DDBJ whole genome shotgun (WGS) entry which is preliminary data.</text>
</comment>
<dbReference type="EMBL" id="AJYA01000057">
    <property type="protein sequence ID" value="EIM73714.1"/>
    <property type="molecule type" value="Genomic_DNA"/>
</dbReference>
<evidence type="ECO:0000256" key="2">
    <source>
        <dbReference type="ARBA" id="ARBA00022692"/>
    </source>
</evidence>
<dbReference type="GO" id="GO:0032259">
    <property type="term" value="P:methylation"/>
    <property type="evidence" value="ECO:0007669"/>
    <property type="project" value="UniProtKB-KW"/>
</dbReference>
<dbReference type="Gene3D" id="1.20.120.1630">
    <property type="match status" value="1"/>
</dbReference>
<evidence type="ECO:0000259" key="6">
    <source>
        <dbReference type="Pfam" id="PF07298"/>
    </source>
</evidence>
<keyword evidence="3 5" id="KW-1133">Transmembrane helix</keyword>
<comment type="subcellular location">
    <subcellularLocation>
        <location evidence="1">Membrane</location>
        <topology evidence="1">Multi-pass membrane protein</topology>
    </subcellularLocation>
</comment>
<dbReference type="PANTHER" id="PTHR43847">
    <property type="entry name" value="BLL3993 PROTEIN"/>
    <property type="match status" value="1"/>
</dbReference>